<sequence length="62" mass="6604">MHTATMQGYTARRNSTHTAATQGNNARGNSAQAAAVRSCTVPCDVLWRKHVLRPGHPVPGHG</sequence>
<name>A0A7G1KW08_9NOCA</name>
<dbReference type="EMBL" id="AP023396">
    <property type="protein sequence ID" value="BCK59367.1"/>
    <property type="molecule type" value="Genomic_DNA"/>
</dbReference>
<organism evidence="2 3">
    <name type="scientific">Nocardia wallacei</name>
    <dbReference type="NCBI Taxonomy" id="480035"/>
    <lineage>
        <taxon>Bacteria</taxon>
        <taxon>Bacillati</taxon>
        <taxon>Actinomycetota</taxon>
        <taxon>Actinomycetes</taxon>
        <taxon>Mycobacteriales</taxon>
        <taxon>Nocardiaceae</taxon>
        <taxon>Nocardia</taxon>
    </lineage>
</organism>
<reference evidence="2 3" key="1">
    <citation type="submission" date="2020-08" db="EMBL/GenBank/DDBJ databases">
        <title>Genome Sequencing of Nocardia wallacei strain FMUON74 and assembly.</title>
        <authorList>
            <person name="Toyokawa M."/>
            <person name="Uesaka K."/>
        </authorList>
    </citation>
    <scope>NUCLEOTIDE SEQUENCE [LARGE SCALE GENOMIC DNA]</scope>
    <source>
        <strain evidence="2 3">FMUON74</strain>
    </source>
</reference>
<feature type="region of interest" description="Disordered" evidence="1">
    <location>
        <begin position="1"/>
        <end position="29"/>
    </location>
</feature>
<dbReference type="KEGG" id="nwl:NWFMUON74_71390"/>
<keyword evidence="3" id="KW-1185">Reference proteome</keyword>
<evidence type="ECO:0000256" key="1">
    <source>
        <dbReference type="SAM" id="MobiDB-lite"/>
    </source>
</evidence>
<accession>A0A7G1KW08</accession>
<proteinExistence type="predicted"/>
<evidence type="ECO:0000313" key="2">
    <source>
        <dbReference type="EMBL" id="BCK59367.1"/>
    </source>
</evidence>
<dbReference type="AlphaFoldDB" id="A0A7G1KW08"/>
<protein>
    <submittedName>
        <fullName evidence="2">Uncharacterized protein</fullName>
    </submittedName>
</protein>
<evidence type="ECO:0000313" key="3">
    <source>
        <dbReference type="Proteomes" id="UP000516173"/>
    </source>
</evidence>
<gene>
    <name evidence="2" type="ORF">NWFMUON74_71390</name>
</gene>
<dbReference type="Proteomes" id="UP000516173">
    <property type="component" value="Chromosome"/>
</dbReference>